<dbReference type="AlphaFoldDB" id="A0A4V0NDE9"/>
<name>A0A4V0NDE9_SORCE</name>
<dbReference type="Pfam" id="PF00294">
    <property type="entry name" value="PfkB"/>
    <property type="match status" value="1"/>
</dbReference>
<dbReference type="RefSeq" id="WP_129347593.1">
    <property type="nucleotide sequence ID" value="NZ_CP012670.1"/>
</dbReference>
<organism evidence="4 5">
    <name type="scientific">Sorangium cellulosum</name>
    <name type="common">Polyangium cellulosum</name>
    <dbReference type="NCBI Taxonomy" id="56"/>
    <lineage>
        <taxon>Bacteria</taxon>
        <taxon>Pseudomonadati</taxon>
        <taxon>Myxococcota</taxon>
        <taxon>Polyangia</taxon>
        <taxon>Polyangiales</taxon>
        <taxon>Polyangiaceae</taxon>
        <taxon>Sorangium</taxon>
    </lineage>
</organism>
<protein>
    <submittedName>
        <fullName evidence="4">Ribokinase</fullName>
        <ecNumber evidence="4">2.7.1.15</ecNumber>
    </submittedName>
</protein>
<dbReference type="InterPro" id="IPR011611">
    <property type="entry name" value="PfkB_dom"/>
</dbReference>
<dbReference type="Proteomes" id="UP000295781">
    <property type="component" value="Chromosome"/>
</dbReference>
<feature type="domain" description="Carbohydrate kinase PfkB" evidence="3">
    <location>
        <begin position="5"/>
        <end position="264"/>
    </location>
</feature>
<dbReference type="Gene3D" id="3.40.1190.20">
    <property type="match status" value="1"/>
</dbReference>
<dbReference type="OrthoDB" id="5504625at2"/>
<proteinExistence type="predicted"/>
<evidence type="ECO:0000256" key="1">
    <source>
        <dbReference type="ARBA" id="ARBA00022679"/>
    </source>
</evidence>
<dbReference type="EMBL" id="CP012670">
    <property type="protein sequence ID" value="AUX22432.1"/>
    <property type="molecule type" value="Genomic_DNA"/>
</dbReference>
<evidence type="ECO:0000256" key="2">
    <source>
        <dbReference type="ARBA" id="ARBA00022777"/>
    </source>
</evidence>
<evidence type="ECO:0000313" key="5">
    <source>
        <dbReference type="Proteomes" id="UP000295781"/>
    </source>
</evidence>
<accession>A0A4V0NDE9</accession>
<dbReference type="SUPFAM" id="SSF53613">
    <property type="entry name" value="Ribokinase-like"/>
    <property type="match status" value="1"/>
</dbReference>
<dbReference type="PANTHER" id="PTHR10584:SF166">
    <property type="entry name" value="RIBOKINASE"/>
    <property type="match status" value="1"/>
</dbReference>
<evidence type="ECO:0000313" key="4">
    <source>
        <dbReference type="EMBL" id="AUX22432.1"/>
    </source>
</evidence>
<dbReference type="GO" id="GO:0004747">
    <property type="term" value="F:ribokinase activity"/>
    <property type="evidence" value="ECO:0007669"/>
    <property type="project" value="UniProtKB-EC"/>
</dbReference>
<sequence>MTAPRIAVVGHVEHVTLGRIEGIPRPGDILHLREARFLPGGGGGIAFAQVCRSDAEIHLFTAVGDDEAGRAVEERIRAAPGRVHVHAARRAVAHPRVVVVVDAEGHRTIVVTEAPLQPAAADPLPWSILAGCDAAYFTGADPESLRLARAARRLVVTARRSAALRAAAVAPDVLVGSVADPRENAPLDAYDPRPGALVLTDGPRPVRVVRDGGTALVEAPPAPDRIAGDYGAGDSFAGALTFYLACGLPVEEACRRAGPHGAAVLRGIDPLEGQSRLVAP</sequence>
<reference evidence="4 5" key="1">
    <citation type="submission" date="2015-09" db="EMBL/GenBank/DDBJ databases">
        <title>Sorangium comparison.</title>
        <authorList>
            <person name="Zaburannyi N."/>
            <person name="Bunk B."/>
            <person name="Overmann J."/>
            <person name="Mueller R."/>
        </authorList>
    </citation>
    <scope>NUCLEOTIDE SEQUENCE [LARGE SCALE GENOMIC DNA]</scope>
    <source>
        <strain evidence="4 5">So ceGT47</strain>
    </source>
</reference>
<keyword evidence="2 4" id="KW-0418">Kinase</keyword>
<gene>
    <name evidence="4" type="primary">rbsK</name>
    <name evidence="4" type="ORF">SOCEGT47_029350</name>
</gene>
<keyword evidence="1 4" id="KW-0808">Transferase</keyword>
<dbReference type="InterPro" id="IPR029056">
    <property type="entry name" value="Ribokinase-like"/>
</dbReference>
<dbReference type="PANTHER" id="PTHR10584">
    <property type="entry name" value="SUGAR KINASE"/>
    <property type="match status" value="1"/>
</dbReference>
<evidence type="ECO:0000259" key="3">
    <source>
        <dbReference type="Pfam" id="PF00294"/>
    </source>
</evidence>
<dbReference type="EC" id="2.7.1.15" evidence="4"/>